<dbReference type="PANTHER" id="PTHR46254">
    <property type="entry name" value="PROTEIN GVQW1-RELATED"/>
    <property type="match status" value="1"/>
</dbReference>
<reference evidence="1" key="3">
    <citation type="submission" date="2025-09" db="UniProtKB">
        <authorList>
            <consortium name="Ensembl"/>
        </authorList>
    </citation>
    <scope>IDENTIFICATION</scope>
</reference>
<protein>
    <submittedName>
        <fullName evidence="1">Uncharacterized protein</fullName>
    </submittedName>
</protein>
<dbReference type="Proteomes" id="UP000694405">
    <property type="component" value="Chromosome 1"/>
</dbReference>
<accession>A0A8V5G9M1</accession>
<sequence length="74" mass="8466">KEPTSLCVAQAMLQCALQPRTPGLKQSGGLSLPSSWDYRCTPPRPAFFTYQKRNIKHKNLKKPTTTLWGFLHFF</sequence>
<evidence type="ECO:0000313" key="2">
    <source>
        <dbReference type="Proteomes" id="UP000694405"/>
    </source>
</evidence>
<name>A0A8V5G9M1_MELUD</name>
<reference evidence="1" key="2">
    <citation type="submission" date="2025-08" db="UniProtKB">
        <authorList>
            <consortium name="Ensembl"/>
        </authorList>
    </citation>
    <scope>IDENTIFICATION</scope>
</reference>
<evidence type="ECO:0000313" key="1">
    <source>
        <dbReference type="Ensembl" id="ENSMUNP00000024134.1"/>
    </source>
</evidence>
<proteinExistence type="predicted"/>
<dbReference type="AlphaFoldDB" id="A0A8V5G9M1"/>
<dbReference type="Ensembl" id="ENSMUNT00000034639.1">
    <property type="protein sequence ID" value="ENSMUNP00000024134.1"/>
    <property type="gene ID" value="ENSMUNG00000020329.1"/>
</dbReference>
<keyword evidence="2" id="KW-1185">Reference proteome</keyword>
<organism evidence="1 2">
    <name type="scientific">Melopsittacus undulatus</name>
    <name type="common">Budgerigar</name>
    <name type="synonym">Psittacus undulatus</name>
    <dbReference type="NCBI Taxonomy" id="13146"/>
    <lineage>
        <taxon>Eukaryota</taxon>
        <taxon>Metazoa</taxon>
        <taxon>Chordata</taxon>
        <taxon>Craniata</taxon>
        <taxon>Vertebrata</taxon>
        <taxon>Euteleostomi</taxon>
        <taxon>Archelosauria</taxon>
        <taxon>Archosauria</taxon>
        <taxon>Dinosauria</taxon>
        <taxon>Saurischia</taxon>
        <taxon>Theropoda</taxon>
        <taxon>Coelurosauria</taxon>
        <taxon>Aves</taxon>
        <taxon>Neognathae</taxon>
        <taxon>Neoaves</taxon>
        <taxon>Telluraves</taxon>
        <taxon>Australaves</taxon>
        <taxon>Psittaciformes</taxon>
        <taxon>Psittaculidae</taxon>
        <taxon>Melopsittacus</taxon>
    </lineage>
</organism>
<reference evidence="1" key="1">
    <citation type="submission" date="2020-03" db="EMBL/GenBank/DDBJ databases">
        <title>Melopsittacus undulatus (budgerigar) genome, bMelUnd1, maternal haplotype with Z.</title>
        <authorList>
            <person name="Gedman G."/>
            <person name="Mountcastle J."/>
            <person name="Haase B."/>
            <person name="Formenti G."/>
            <person name="Wright T."/>
            <person name="Apodaca J."/>
            <person name="Pelan S."/>
            <person name="Chow W."/>
            <person name="Rhie A."/>
            <person name="Howe K."/>
            <person name="Fedrigo O."/>
            <person name="Jarvis E.D."/>
        </authorList>
    </citation>
    <scope>NUCLEOTIDE SEQUENCE [LARGE SCALE GENOMIC DNA]</scope>
</reference>